<dbReference type="GO" id="GO:0005886">
    <property type="term" value="C:plasma membrane"/>
    <property type="evidence" value="ECO:0007669"/>
    <property type="project" value="UniProtKB-SubCell"/>
</dbReference>
<organism evidence="9 10">
    <name type="scientific">Blautia pseudococcoides</name>
    <dbReference type="NCBI Taxonomy" id="1796616"/>
    <lineage>
        <taxon>Bacteria</taxon>
        <taxon>Bacillati</taxon>
        <taxon>Bacillota</taxon>
        <taxon>Clostridia</taxon>
        <taxon>Lachnospirales</taxon>
        <taxon>Lachnospiraceae</taxon>
        <taxon>Blautia</taxon>
    </lineage>
</organism>
<dbReference type="EMBL" id="CP015405">
    <property type="protein sequence ID" value="ANU75834.1"/>
    <property type="molecule type" value="Genomic_DNA"/>
</dbReference>
<feature type="transmembrane region" description="Helical" evidence="7">
    <location>
        <begin position="189"/>
        <end position="210"/>
    </location>
</feature>
<evidence type="ECO:0000256" key="1">
    <source>
        <dbReference type="ARBA" id="ARBA00004651"/>
    </source>
</evidence>
<dbReference type="PANTHER" id="PTHR43744:SF8">
    <property type="entry name" value="SN-GLYCEROL-3-PHOSPHATE TRANSPORT SYSTEM PERMEASE PROTEIN UGPE"/>
    <property type="match status" value="1"/>
</dbReference>
<feature type="transmembrane region" description="Helical" evidence="7">
    <location>
        <begin position="243"/>
        <end position="264"/>
    </location>
</feature>
<proteinExistence type="inferred from homology"/>
<dbReference type="GO" id="GO:0055085">
    <property type="term" value="P:transmembrane transport"/>
    <property type="evidence" value="ECO:0007669"/>
    <property type="project" value="InterPro"/>
</dbReference>
<dbReference type="SUPFAM" id="SSF161098">
    <property type="entry name" value="MetI-like"/>
    <property type="match status" value="1"/>
</dbReference>
<feature type="domain" description="ABC transmembrane type-1" evidence="8">
    <location>
        <begin position="78"/>
        <end position="264"/>
    </location>
</feature>
<gene>
    <name evidence="9" type="ORF">A4V09_08680</name>
</gene>
<dbReference type="KEGG" id="byl:A4V09_08680"/>
<name>A0A1C7IAA2_9FIRM</name>
<dbReference type="PANTHER" id="PTHR43744">
    <property type="entry name" value="ABC TRANSPORTER PERMEASE PROTEIN MG189-RELATED-RELATED"/>
    <property type="match status" value="1"/>
</dbReference>
<evidence type="ECO:0000259" key="8">
    <source>
        <dbReference type="PROSITE" id="PS50928"/>
    </source>
</evidence>
<dbReference type="PROSITE" id="PS50928">
    <property type="entry name" value="ABC_TM1"/>
    <property type="match status" value="1"/>
</dbReference>
<feature type="transmembrane region" description="Helical" evidence="7">
    <location>
        <begin position="115"/>
        <end position="137"/>
    </location>
</feature>
<keyword evidence="3" id="KW-1003">Cell membrane</keyword>
<keyword evidence="2 7" id="KW-0813">Transport</keyword>
<feature type="transmembrane region" description="Helical" evidence="7">
    <location>
        <begin position="149"/>
        <end position="168"/>
    </location>
</feature>
<protein>
    <submittedName>
        <fullName evidence="9">Sugar permease</fullName>
    </submittedName>
</protein>
<comment type="similarity">
    <text evidence="7">Belongs to the binding-protein-dependent transport system permease family.</text>
</comment>
<evidence type="ECO:0000256" key="4">
    <source>
        <dbReference type="ARBA" id="ARBA00022692"/>
    </source>
</evidence>
<comment type="subcellular location">
    <subcellularLocation>
        <location evidence="1 7">Cell membrane</location>
        <topology evidence="1 7">Multi-pass membrane protein</topology>
    </subcellularLocation>
</comment>
<sequence>MKKILICLILFMIAAFVWVPLWMLSSGTLMGPGELSGNLAPVLESGDGFAAWPIFARYPTFQAYAELLFDTPQFFNVFWNSCKQVFPIILGHIVLGAPAAWAFARFDFRGKKVLYTLYIVLMLMPFQVTMVSSYLVLNKLGLIDTAWAIILPGAASTLPVFIMTRFFMTIPGAVTEAAAVDGASPIQTFLRLGIPLGAPGILSAVVLGFLEYWNAMEAPQAFLKDQTLWPLSLYMANITADNAGVSLIASLITLMPPLLIFMFGQKYLEQGIISSGMKD</sequence>
<evidence type="ECO:0000256" key="2">
    <source>
        <dbReference type="ARBA" id="ARBA00022448"/>
    </source>
</evidence>
<evidence type="ECO:0000256" key="3">
    <source>
        <dbReference type="ARBA" id="ARBA00022475"/>
    </source>
</evidence>
<dbReference type="AlphaFoldDB" id="A0A1C7IAA2"/>
<evidence type="ECO:0000256" key="5">
    <source>
        <dbReference type="ARBA" id="ARBA00022989"/>
    </source>
</evidence>
<feature type="transmembrane region" description="Helical" evidence="7">
    <location>
        <begin position="85"/>
        <end position="103"/>
    </location>
</feature>
<evidence type="ECO:0000256" key="7">
    <source>
        <dbReference type="RuleBase" id="RU363032"/>
    </source>
</evidence>
<dbReference type="InterPro" id="IPR000515">
    <property type="entry name" value="MetI-like"/>
</dbReference>
<accession>A0A1C7IAA2</accession>
<evidence type="ECO:0000256" key="6">
    <source>
        <dbReference type="ARBA" id="ARBA00023136"/>
    </source>
</evidence>
<dbReference type="Gene3D" id="1.10.3720.10">
    <property type="entry name" value="MetI-like"/>
    <property type="match status" value="1"/>
</dbReference>
<dbReference type="CDD" id="cd06261">
    <property type="entry name" value="TM_PBP2"/>
    <property type="match status" value="1"/>
</dbReference>
<dbReference type="STRING" id="1796616.A4V09_08680"/>
<keyword evidence="5 7" id="KW-1133">Transmembrane helix</keyword>
<dbReference type="RefSeq" id="WP_065542016.1">
    <property type="nucleotide sequence ID" value="NZ_CP015405.2"/>
</dbReference>
<dbReference type="OrthoDB" id="9771544at2"/>
<dbReference type="Proteomes" id="UP000092574">
    <property type="component" value="Chromosome"/>
</dbReference>
<keyword evidence="6 7" id="KW-0472">Membrane</keyword>
<evidence type="ECO:0000313" key="10">
    <source>
        <dbReference type="Proteomes" id="UP000092574"/>
    </source>
</evidence>
<dbReference type="InterPro" id="IPR035906">
    <property type="entry name" value="MetI-like_sf"/>
</dbReference>
<dbReference type="Pfam" id="PF00528">
    <property type="entry name" value="BPD_transp_1"/>
    <property type="match status" value="1"/>
</dbReference>
<reference evidence="9" key="1">
    <citation type="submission" date="2017-04" db="EMBL/GenBank/DDBJ databases">
        <title>Complete Genome Sequences of Twelve Strains of a Stable Defined Moderately Diverse Mouse Microbiota 2 (sDMDMm2).</title>
        <authorList>
            <person name="Uchimura Y."/>
            <person name="Wyss M."/>
            <person name="Brugiroux S."/>
            <person name="Limenitakis J.P."/>
            <person name="Stecher B."/>
            <person name="McCoy K.D."/>
            <person name="Macpherson A.J."/>
        </authorList>
    </citation>
    <scope>NUCLEOTIDE SEQUENCE</scope>
    <source>
        <strain evidence="9">YL58</strain>
    </source>
</reference>
<keyword evidence="4 7" id="KW-0812">Transmembrane</keyword>
<evidence type="ECO:0000313" key="9">
    <source>
        <dbReference type="EMBL" id="ANU75834.1"/>
    </source>
</evidence>
<keyword evidence="10" id="KW-1185">Reference proteome</keyword>